<protein>
    <submittedName>
        <fullName evidence="1">CLUMA_CG017239, isoform A</fullName>
    </submittedName>
</protein>
<dbReference type="AlphaFoldDB" id="A0A1J1IVC8"/>
<proteinExistence type="predicted"/>
<sequence>MHITAFHCEKGCFINNNYSSELLFEIFCINMNCDVWYINLSGNAKSIVIQSENKSCLEKVSLKLQTKAFIKHQGLIS</sequence>
<keyword evidence="2" id="KW-1185">Reference proteome</keyword>
<organism evidence="1 2">
    <name type="scientific">Clunio marinus</name>
    <dbReference type="NCBI Taxonomy" id="568069"/>
    <lineage>
        <taxon>Eukaryota</taxon>
        <taxon>Metazoa</taxon>
        <taxon>Ecdysozoa</taxon>
        <taxon>Arthropoda</taxon>
        <taxon>Hexapoda</taxon>
        <taxon>Insecta</taxon>
        <taxon>Pterygota</taxon>
        <taxon>Neoptera</taxon>
        <taxon>Endopterygota</taxon>
        <taxon>Diptera</taxon>
        <taxon>Nematocera</taxon>
        <taxon>Chironomoidea</taxon>
        <taxon>Chironomidae</taxon>
        <taxon>Clunio</taxon>
    </lineage>
</organism>
<evidence type="ECO:0000313" key="2">
    <source>
        <dbReference type="Proteomes" id="UP000183832"/>
    </source>
</evidence>
<dbReference type="Proteomes" id="UP000183832">
    <property type="component" value="Unassembled WGS sequence"/>
</dbReference>
<accession>A0A1J1IVC8</accession>
<name>A0A1J1IVC8_9DIPT</name>
<dbReference type="EMBL" id="CVRI01000061">
    <property type="protein sequence ID" value="CRL04127.1"/>
    <property type="molecule type" value="Genomic_DNA"/>
</dbReference>
<gene>
    <name evidence="1" type="ORF">CLUMA_CG017239</name>
</gene>
<reference evidence="1 2" key="1">
    <citation type="submission" date="2015-04" db="EMBL/GenBank/DDBJ databases">
        <authorList>
            <person name="Syromyatnikov M.Y."/>
            <person name="Popov V.N."/>
        </authorList>
    </citation>
    <scope>NUCLEOTIDE SEQUENCE [LARGE SCALE GENOMIC DNA]</scope>
</reference>
<evidence type="ECO:0000313" key="1">
    <source>
        <dbReference type="EMBL" id="CRL04127.1"/>
    </source>
</evidence>